<dbReference type="InterPro" id="IPR015507">
    <property type="entry name" value="rRNA-MeTfrase_E"/>
</dbReference>
<dbReference type="InterPro" id="IPR050082">
    <property type="entry name" value="RNA_methyltr_RlmE"/>
</dbReference>
<dbReference type="RefSeq" id="XP_024711406.1">
    <property type="nucleotide sequence ID" value="XM_024860485.1"/>
</dbReference>
<comment type="similarity">
    <text evidence="1">Belongs to the class I-like SAM-binding methyltransferase superfamily. RNA methyltransferase RlmE family.</text>
</comment>
<evidence type="ECO:0000256" key="5">
    <source>
        <dbReference type="ARBA" id="ARBA00022691"/>
    </source>
</evidence>
<keyword evidence="10" id="KW-1185">Reference proteome</keyword>
<proteinExistence type="inferred from homology"/>
<dbReference type="PANTHER" id="PTHR10920">
    <property type="entry name" value="RIBOSOMAL RNA METHYLTRANSFERASE"/>
    <property type="match status" value="1"/>
</dbReference>
<evidence type="ECO:0000313" key="10">
    <source>
        <dbReference type="Proteomes" id="UP000241107"/>
    </source>
</evidence>
<feature type="active site" description="Proton acceptor" evidence="7">
    <location>
        <position position="181"/>
    </location>
</feature>
<dbReference type="OrthoDB" id="20105at2759"/>
<comment type="caution">
    <text evidence="9">The sequence shown here is derived from an EMBL/GenBank/DDBJ whole genome shotgun (WGS) entry which is preliminary data.</text>
</comment>
<gene>
    <name evidence="9" type="ORF">C7M61_005175</name>
</gene>
<keyword evidence="3 9" id="KW-0489">Methyltransferase</keyword>
<evidence type="ECO:0000259" key="8">
    <source>
        <dbReference type="Pfam" id="PF01728"/>
    </source>
</evidence>
<feature type="domain" description="Ribosomal RNA methyltransferase FtsJ" evidence="8">
    <location>
        <begin position="43"/>
        <end position="224"/>
    </location>
</feature>
<reference evidence="9 10" key="1">
    <citation type="submission" date="2018-03" db="EMBL/GenBank/DDBJ databases">
        <title>Candida pseudohaemulonii genome assembly and annotation.</title>
        <authorList>
            <person name="Munoz J.F."/>
            <person name="Gade L.G."/>
            <person name="Chow N.A."/>
            <person name="Litvintseva A.P."/>
            <person name="Loparev V.N."/>
            <person name="Cuomo C.A."/>
        </authorList>
    </citation>
    <scope>NUCLEOTIDE SEQUENCE [LARGE SCALE GENOMIC DNA]</scope>
    <source>
        <strain evidence="9 10">B12108</strain>
    </source>
</reference>
<evidence type="ECO:0000256" key="2">
    <source>
        <dbReference type="ARBA" id="ARBA00022552"/>
    </source>
</evidence>
<dbReference type="AlphaFoldDB" id="A0A2P7YCY7"/>
<accession>A0A2P7YCY7</accession>
<evidence type="ECO:0000256" key="3">
    <source>
        <dbReference type="ARBA" id="ARBA00022603"/>
    </source>
</evidence>
<organism evidence="9 10">
    <name type="scientific">Candidozyma pseudohaemuli</name>
    <dbReference type="NCBI Taxonomy" id="418784"/>
    <lineage>
        <taxon>Eukaryota</taxon>
        <taxon>Fungi</taxon>
        <taxon>Dikarya</taxon>
        <taxon>Ascomycota</taxon>
        <taxon>Saccharomycotina</taxon>
        <taxon>Pichiomycetes</taxon>
        <taxon>Metschnikowiaceae</taxon>
        <taxon>Candidozyma</taxon>
    </lineage>
</organism>
<dbReference type="Proteomes" id="UP000241107">
    <property type="component" value="Unassembled WGS sequence"/>
</dbReference>
<dbReference type="STRING" id="418784.A0A2P7YCY7"/>
<evidence type="ECO:0000256" key="6">
    <source>
        <dbReference type="ARBA" id="ARBA00041184"/>
    </source>
</evidence>
<dbReference type="VEuPathDB" id="FungiDB:C7M61_005175"/>
<sequence>MPLKPPFPRILTLCRWKSGTSLRRWVQRQMVDPHAKKSKTDGYRSRAAYKLLELDTKFRLFGKSTRNIVDLGFAPGAWTQVALNKSRARGVQPSILGIDLIHCQPPEGSLFIQGDIFLKTTHNSIQAFFEPRGPLDLVLSDMMTNTSGIGDNDHFASMELCDGVLLLALQMLQKNGGLVMKFYTGKEDQILQKRLEKVFARVHKVKPAACRAELREMYFVCLRKKREVSVEELFS</sequence>
<keyword evidence="5 7" id="KW-0949">S-adenosyl-L-methionine</keyword>
<evidence type="ECO:0000256" key="7">
    <source>
        <dbReference type="PIRSR" id="PIRSR005461-1"/>
    </source>
</evidence>
<dbReference type="InterPro" id="IPR002877">
    <property type="entry name" value="RNA_MeTrfase_FtsJ_dom"/>
</dbReference>
<evidence type="ECO:0000256" key="4">
    <source>
        <dbReference type="ARBA" id="ARBA00022679"/>
    </source>
</evidence>
<dbReference type="GO" id="GO:0005739">
    <property type="term" value="C:mitochondrion"/>
    <property type="evidence" value="ECO:0007669"/>
    <property type="project" value="TreeGrafter"/>
</dbReference>
<dbReference type="PANTHER" id="PTHR10920:SF18">
    <property type="entry name" value="RRNA METHYLTRANSFERASE 2, MITOCHONDRIAL"/>
    <property type="match status" value="1"/>
</dbReference>
<keyword evidence="2" id="KW-0698">rRNA processing</keyword>
<dbReference type="SUPFAM" id="SSF53335">
    <property type="entry name" value="S-adenosyl-L-methionine-dependent methyltransferases"/>
    <property type="match status" value="1"/>
</dbReference>
<keyword evidence="4 9" id="KW-0808">Transferase</keyword>
<dbReference type="GO" id="GO:0008650">
    <property type="term" value="F:rRNA (uridine-2'-O-)-methyltransferase activity"/>
    <property type="evidence" value="ECO:0007669"/>
    <property type="project" value="TreeGrafter"/>
</dbReference>
<dbReference type="EMBL" id="PYFQ01000022">
    <property type="protein sequence ID" value="PSK33830.1"/>
    <property type="molecule type" value="Genomic_DNA"/>
</dbReference>
<dbReference type="HAMAP" id="MF_01547">
    <property type="entry name" value="RNA_methyltr_E"/>
    <property type="match status" value="1"/>
</dbReference>
<evidence type="ECO:0000256" key="1">
    <source>
        <dbReference type="ARBA" id="ARBA00009258"/>
    </source>
</evidence>
<protein>
    <recommendedName>
        <fullName evidence="6">rRNA methyltransferase 2, mitochondrial</fullName>
    </recommendedName>
</protein>
<evidence type="ECO:0000313" key="9">
    <source>
        <dbReference type="EMBL" id="PSK33830.1"/>
    </source>
</evidence>
<name>A0A2P7YCY7_9ASCO</name>
<dbReference type="GeneID" id="36568562"/>
<dbReference type="PIRSF" id="PIRSF005461">
    <property type="entry name" value="23S_rRNA_mtase"/>
    <property type="match status" value="1"/>
</dbReference>
<dbReference type="Pfam" id="PF01728">
    <property type="entry name" value="FtsJ"/>
    <property type="match status" value="1"/>
</dbReference>
<dbReference type="InterPro" id="IPR029063">
    <property type="entry name" value="SAM-dependent_MTases_sf"/>
</dbReference>
<dbReference type="Gene3D" id="3.40.50.150">
    <property type="entry name" value="Vaccinia Virus protein VP39"/>
    <property type="match status" value="1"/>
</dbReference>